<evidence type="ECO:0000256" key="2">
    <source>
        <dbReference type="ARBA" id="ARBA00022490"/>
    </source>
</evidence>
<dbReference type="NCBIfam" id="NF000711">
    <property type="entry name" value="PRK00039.2-1"/>
    <property type="match status" value="1"/>
</dbReference>
<evidence type="ECO:0000256" key="8">
    <source>
        <dbReference type="ARBA" id="ARBA00022842"/>
    </source>
</evidence>
<gene>
    <name evidence="13 15" type="primary">ruvC</name>
    <name evidence="15" type="ORF">E3J95_02625</name>
</gene>
<dbReference type="GO" id="GO:0006310">
    <property type="term" value="P:DNA recombination"/>
    <property type="evidence" value="ECO:0007669"/>
    <property type="project" value="UniProtKB-UniRule"/>
</dbReference>
<evidence type="ECO:0000256" key="9">
    <source>
        <dbReference type="ARBA" id="ARBA00023125"/>
    </source>
</evidence>
<keyword evidence="2 13" id="KW-0963">Cytoplasm</keyword>
<keyword evidence="6 13" id="KW-0227">DNA damage</keyword>
<evidence type="ECO:0000256" key="1">
    <source>
        <dbReference type="ARBA" id="ARBA00009518"/>
    </source>
</evidence>
<comment type="subunit">
    <text evidence="13">Homodimer which binds Holliday junction (HJ) DNA. The HJ becomes 2-fold symmetrical on binding to RuvC with unstacked arms; it has a different conformation from HJ DNA in complex with RuvA. In the full resolvosome a probable DNA-RuvA(4)-RuvB(12)-RuvC(2) complex forms which resolves the HJ.</text>
</comment>
<evidence type="ECO:0000256" key="3">
    <source>
        <dbReference type="ARBA" id="ARBA00022722"/>
    </source>
</evidence>
<feature type="binding site" evidence="13">
    <location>
        <position position="7"/>
    </location>
    <ligand>
        <name>Mg(2+)</name>
        <dbReference type="ChEBI" id="CHEBI:18420"/>
        <label>1</label>
    </ligand>
</feature>
<dbReference type="EMBL" id="SOKU01000124">
    <property type="protein sequence ID" value="TES86160.1"/>
    <property type="molecule type" value="Genomic_DNA"/>
</dbReference>
<dbReference type="FunFam" id="3.30.420.10:FF:000002">
    <property type="entry name" value="Crossover junction endodeoxyribonuclease RuvC"/>
    <property type="match status" value="1"/>
</dbReference>
<feature type="active site" evidence="13">
    <location>
        <position position="7"/>
    </location>
</feature>
<comment type="function">
    <text evidence="13">The RuvA-RuvB-RuvC complex processes Holliday junction (HJ) DNA during genetic recombination and DNA repair. Endonuclease that resolves HJ intermediates. Cleaves cruciform DNA by making single-stranded nicks across the HJ at symmetrical positions within the homologous arms, yielding a 5'-phosphate and a 3'-hydroxyl group; requires a central core of homology in the junction. The consensus cleavage sequence is 5'-(A/T)TT(C/G)-3'. Cleavage occurs on the 3'-side of the TT dinucleotide at the point of strand exchange. HJ branch migration catalyzed by RuvA-RuvB allows RuvC to scan DNA until it finds its consensus sequence, where it cleaves and resolves the cruciform DNA.</text>
</comment>
<feature type="active site" evidence="13">
    <location>
        <position position="138"/>
    </location>
</feature>
<feature type="binding site" evidence="13">
    <location>
        <position position="138"/>
    </location>
    <ligand>
        <name>Mg(2+)</name>
        <dbReference type="ChEBI" id="CHEBI:18420"/>
        <label>1</label>
    </ligand>
</feature>
<dbReference type="GO" id="GO:0048476">
    <property type="term" value="C:Holliday junction resolvase complex"/>
    <property type="evidence" value="ECO:0007669"/>
    <property type="project" value="UniProtKB-UniRule"/>
</dbReference>
<keyword evidence="3 13" id="KW-0540">Nuclease</keyword>
<sequence length="161" mass="17996">MIILGVDPGTASTGYGLIETKADPRALEYGVIRTTPDKEPAERLRRIYQSIKDIVQKHRPEEIAVEEIFFFRNSKTAISVGQAQGVIMLAASSNGAKVFCYAPLQVKQTITGYGRATKSQMQYRVRELFQLPELPSDDAADALAVALCHYHSRWPLRKTLQ</sequence>
<protein>
    <recommendedName>
        <fullName evidence="13 14">Crossover junction endodeoxyribonuclease RuvC</fullName>
        <ecNumber evidence="13 14">3.1.21.10</ecNumber>
    </recommendedName>
    <alternativeName>
        <fullName evidence="13">Holliday junction nuclease RuvC</fullName>
    </alternativeName>
    <alternativeName>
        <fullName evidence="13">Holliday junction resolvase RuvC</fullName>
    </alternativeName>
</protein>
<dbReference type="InterPro" id="IPR012337">
    <property type="entry name" value="RNaseH-like_sf"/>
</dbReference>
<dbReference type="NCBIfam" id="TIGR00228">
    <property type="entry name" value="ruvC"/>
    <property type="match status" value="1"/>
</dbReference>
<dbReference type="PROSITE" id="PS01321">
    <property type="entry name" value="RUVC"/>
    <property type="match status" value="1"/>
</dbReference>
<dbReference type="HAMAP" id="MF_00034">
    <property type="entry name" value="RuvC"/>
    <property type="match status" value="1"/>
</dbReference>
<dbReference type="GO" id="GO:0006281">
    <property type="term" value="P:DNA repair"/>
    <property type="evidence" value="ECO:0007669"/>
    <property type="project" value="UniProtKB-UniRule"/>
</dbReference>
<evidence type="ECO:0000256" key="4">
    <source>
        <dbReference type="ARBA" id="ARBA00022723"/>
    </source>
</evidence>
<reference evidence="15 16" key="1">
    <citation type="submission" date="2019-03" db="EMBL/GenBank/DDBJ databases">
        <title>Metabolic potential of uncultured bacteria and archaea associated with petroleum seepage in deep-sea sediments.</title>
        <authorList>
            <person name="Dong X."/>
            <person name="Hubert C."/>
        </authorList>
    </citation>
    <scope>NUCLEOTIDE SEQUENCE [LARGE SCALE GENOMIC DNA]</scope>
    <source>
        <strain evidence="15">E44_bin92</strain>
    </source>
</reference>
<proteinExistence type="inferred from homology"/>
<dbReference type="GO" id="GO:0000287">
    <property type="term" value="F:magnesium ion binding"/>
    <property type="evidence" value="ECO:0007669"/>
    <property type="project" value="UniProtKB-UniRule"/>
</dbReference>
<comment type="caution">
    <text evidence="15">The sequence shown here is derived from an EMBL/GenBank/DDBJ whole genome shotgun (WGS) entry which is preliminary data.</text>
</comment>
<dbReference type="Proteomes" id="UP000320781">
    <property type="component" value="Unassembled WGS sequence"/>
</dbReference>
<evidence type="ECO:0000256" key="5">
    <source>
        <dbReference type="ARBA" id="ARBA00022759"/>
    </source>
</evidence>
<evidence type="ECO:0000256" key="6">
    <source>
        <dbReference type="ARBA" id="ARBA00022763"/>
    </source>
</evidence>
<dbReference type="GO" id="GO:0003677">
    <property type="term" value="F:DNA binding"/>
    <property type="evidence" value="ECO:0007669"/>
    <property type="project" value="UniProtKB-KW"/>
</dbReference>
<dbReference type="InterPro" id="IPR020563">
    <property type="entry name" value="X-over_junc_endoDNase_Mg_BS"/>
</dbReference>
<keyword evidence="10 13" id="KW-0233">DNA recombination</keyword>
<accession>A0A523QKF3</accession>
<dbReference type="EC" id="3.1.21.10" evidence="13 14"/>
<keyword evidence="5 13" id="KW-0255">Endonuclease</keyword>
<keyword evidence="11 13" id="KW-0234">DNA repair</keyword>
<dbReference type="PRINTS" id="PR00696">
    <property type="entry name" value="RSOLVASERUVC"/>
</dbReference>
<comment type="subcellular location">
    <subcellularLocation>
        <location evidence="13">Cytoplasm</location>
    </subcellularLocation>
</comment>
<keyword evidence="7 13" id="KW-0378">Hydrolase</keyword>
<feature type="active site" evidence="13">
    <location>
        <position position="66"/>
    </location>
</feature>
<dbReference type="InterPro" id="IPR002176">
    <property type="entry name" value="X-over_junc_endoDNase_RuvC"/>
</dbReference>
<keyword evidence="4 13" id="KW-0479">Metal-binding</keyword>
<evidence type="ECO:0000313" key="16">
    <source>
        <dbReference type="Proteomes" id="UP000320781"/>
    </source>
</evidence>
<keyword evidence="9 13" id="KW-0238">DNA-binding</keyword>
<evidence type="ECO:0000256" key="13">
    <source>
        <dbReference type="HAMAP-Rule" id="MF_00034"/>
    </source>
</evidence>
<dbReference type="Pfam" id="PF02075">
    <property type="entry name" value="RuvC"/>
    <property type="match status" value="1"/>
</dbReference>
<dbReference type="CDD" id="cd16962">
    <property type="entry name" value="RuvC"/>
    <property type="match status" value="1"/>
</dbReference>
<dbReference type="PANTHER" id="PTHR30194:SF3">
    <property type="entry name" value="CROSSOVER JUNCTION ENDODEOXYRIBONUCLEASE RUVC"/>
    <property type="match status" value="1"/>
</dbReference>
<evidence type="ECO:0000256" key="10">
    <source>
        <dbReference type="ARBA" id="ARBA00023172"/>
    </source>
</evidence>
<evidence type="ECO:0000256" key="14">
    <source>
        <dbReference type="NCBIfam" id="TIGR00228"/>
    </source>
</evidence>
<comment type="catalytic activity">
    <reaction evidence="12 13">
        <text>Endonucleolytic cleavage at a junction such as a reciprocal single-stranded crossover between two homologous DNA duplexes (Holliday junction).</text>
        <dbReference type="EC" id="3.1.21.10"/>
    </reaction>
</comment>
<evidence type="ECO:0000256" key="7">
    <source>
        <dbReference type="ARBA" id="ARBA00022801"/>
    </source>
</evidence>
<evidence type="ECO:0000256" key="12">
    <source>
        <dbReference type="ARBA" id="ARBA00029354"/>
    </source>
</evidence>
<dbReference type="Gene3D" id="3.30.420.10">
    <property type="entry name" value="Ribonuclease H-like superfamily/Ribonuclease H"/>
    <property type="match status" value="1"/>
</dbReference>
<name>A0A523QKF3_UNCAE</name>
<dbReference type="GO" id="GO:0005737">
    <property type="term" value="C:cytoplasm"/>
    <property type="evidence" value="ECO:0007669"/>
    <property type="project" value="UniProtKB-SubCell"/>
</dbReference>
<dbReference type="InterPro" id="IPR036397">
    <property type="entry name" value="RNaseH_sf"/>
</dbReference>
<evidence type="ECO:0000313" key="15">
    <source>
        <dbReference type="EMBL" id="TES86160.1"/>
    </source>
</evidence>
<organism evidence="15 16">
    <name type="scientific">Aerophobetes bacterium</name>
    <dbReference type="NCBI Taxonomy" id="2030807"/>
    <lineage>
        <taxon>Bacteria</taxon>
        <taxon>Candidatus Aerophobota</taxon>
    </lineage>
</organism>
<dbReference type="GO" id="GO:0008821">
    <property type="term" value="F:crossover junction DNA endonuclease activity"/>
    <property type="evidence" value="ECO:0007669"/>
    <property type="project" value="UniProtKB-UniRule"/>
</dbReference>
<evidence type="ECO:0000256" key="11">
    <source>
        <dbReference type="ARBA" id="ARBA00023204"/>
    </source>
</evidence>
<dbReference type="SUPFAM" id="SSF53098">
    <property type="entry name" value="Ribonuclease H-like"/>
    <property type="match status" value="1"/>
</dbReference>
<comment type="cofactor">
    <cofactor evidence="13">
        <name>Mg(2+)</name>
        <dbReference type="ChEBI" id="CHEBI:18420"/>
    </cofactor>
    <text evidence="13">Binds 2 Mg(2+) ion per subunit.</text>
</comment>
<dbReference type="AlphaFoldDB" id="A0A523QKF3"/>
<comment type="similarity">
    <text evidence="1 13">Belongs to the RuvC family.</text>
</comment>
<dbReference type="PANTHER" id="PTHR30194">
    <property type="entry name" value="CROSSOVER JUNCTION ENDODEOXYRIBONUCLEASE RUVC"/>
    <property type="match status" value="1"/>
</dbReference>
<feature type="binding site" evidence="13">
    <location>
        <position position="66"/>
    </location>
    <ligand>
        <name>Mg(2+)</name>
        <dbReference type="ChEBI" id="CHEBI:18420"/>
        <label>2</label>
    </ligand>
</feature>
<keyword evidence="8 13" id="KW-0460">Magnesium</keyword>